<dbReference type="Gene3D" id="3.40.50.10350">
    <property type="entry name" value="Glycerate kinase, domain 1"/>
    <property type="match status" value="1"/>
</dbReference>
<accession>A0A6J7T4W8</accession>
<keyword evidence="2" id="KW-0808">Transferase</keyword>
<dbReference type="EMBL" id="CAFBQE010000031">
    <property type="protein sequence ID" value="CAB5048247.1"/>
    <property type="molecule type" value="Genomic_DNA"/>
</dbReference>
<protein>
    <submittedName>
        <fullName evidence="4">Unannotated protein</fullName>
    </submittedName>
</protein>
<dbReference type="InterPro" id="IPR004381">
    <property type="entry name" value="Glycerate_kinase"/>
</dbReference>
<comment type="similarity">
    <text evidence="1">Belongs to the glycerate kinase type-1 family.</text>
</comment>
<dbReference type="PIRSF" id="PIRSF006078">
    <property type="entry name" value="GlxK"/>
    <property type="match status" value="1"/>
</dbReference>
<dbReference type="GO" id="GO:0008887">
    <property type="term" value="F:glycerate kinase activity"/>
    <property type="evidence" value="ECO:0007669"/>
    <property type="project" value="InterPro"/>
</dbReference>
<evidence type="ECO:0000256" key="1">
    <source>
        <dbReference type="ARBA" id="ARBA00006284"/>
    </source>
</evidence>
<dbReference type="Pfam" id="PF02595">
    <property type="entry name" value="Gly_kinase"/>
    <property type="match status" value="1"/>
</dbReference>
<dbReference type="SUPFAM" id="SSF110738">
    <property type="entry name" value="Glycerate kinase I"/>
    <property type="match status" value="1"/>
</dbReference>
<gene>
    <name evidence="4" type="ORF">UFOPK4284_00619</name>
</gene>
<evidence type="ECO:0000256" key="3">
    <source>
        <dbReference type="ARBA" id="ARBA00022777"/>
    </source>
</evidence>
<reference evidence="4" key="1">
    <citation type="submission" date="2020-05" db="EMBL/GenBank/DDBJ databases">
        <authorList>
            <person name="Chiriac C."/>
            <person name="Salcher M."/>
            <person name="Ghai R."/>
            <person name="Kavagutti S V."/>
        </authorList>
    </citation>
    <scope>NUCLEOTIDE SEQUENCE</scope>
</reference>
<evidence type="ECO:0000256" key="2">
    <source>
        <dbReference type="ARBA" id="ARBA00022679"/>
    </source>
</evidence>
<dbReference type="PANTHER" id="PTHR21599">
    <property type="entry name" value="GLYCERATE KINASE"/>
    <property type="match status" value="1"/>
</dbReference>
<proteinExistence type="inferred from homology"/>
<dbReference type="InterPro" id="IPR036129">
    <property type="entry name" value="Glycerate_kinase_sf"/>
</dbReference>
<organism evidence="4">
    <name type="scientific">freshwater metagenome</name>
    <dbReference type="NCBI Taxonomy" id="449393"/>
    <lineage>
        <taxon>unclassified sequences</taxon>
        <taxon>metagenomes</taxon>
        <taxon>ecological metagenomes</taxon>
    </lineage>
</organism>
<dbReference type="InterPro" id="IPR018197">
    <property type="entry name" value="Glycerate_kinase_RE-like"/>
</dbReference>
<dbReference type="PANTHER" id="PTHR21599:SF0">
    <property type="entry name" value="GLYCERATE KINASE"/>
    <property type="match status" value="1"/>
</dbReference>
<dbReference type="InterPro" id="IPR018193">
    <property type="entry name" value="Glyc_kinase_flavodox-like_fold"/>
</dbReference>
<evidence type="ECO:0000313" key="4">
    <source>
        <dbReference type="EMBL" id="CAB5048247.1"/>
    </source>
</evidence>
<dbReference type="AlphaFoldDB" id="A0A6J7T4W8"/>
<sequence>MGRILIAPDSFKGSATSIDVARAIAQGWQSLRPEDEVIQIPFADGGEGTLLAIEYARPLSQRIYCPTVSPDAYWLLLDGSTALVELAQTSGLTLLPTLDPMGAHTFAFGQVLAMAAQDPRVERIYCALGGSASTDAGVGALMALGIRFLDAQGVSIDLGGENLLAIKSISTTEAIPPPKDGVVLLVDVNSPLLGANGAAAIFSPQKGATKEQVLRLENALQHFASLVGKLDSPGSGAAGGSAFGLCALWGATIKNGATKIAELSGIDAALNSADLVITGEGRLDFQSFQGKVVGHISQLAASAHVSIAYCVGSLEGDFPPQSVGGVSLSKLAGSSAMAISNPEKYLFEAGVQLTYLLSPGSFPRPA</sequence>
<dbReference type="GO" id="GO:0031388">
    <property type="term" value="P:organic acid phosphorylation"/>
    <property type="evidence" value="ECO:0007669"/>
    <property type="project" value="InterPro"/>
</dbReference>
<dbReference type="Gene3D" id="3.90.1510.10">
    <property type="entry name" value="Glycerate kinase, domain 2"/>
    <property type="match status" value="1"/>
</dbReference>
<keyword evidence="3" id="KW-0418">Kinase</keyword>
<name>A0A6J7T4W8_9ZZZZ</name>
<dbReference type="NCBIfam" id="TIGR00045">
    <property type="entry name" value="glycerate kinase"/>
    <property type="match status" value="1"/>
</dbReference>